<proteinExistence type="predicted"/>
<comment type="subcellular location">
    <subcellularLocation>
        <location evidence="1">Cell outer membrane</location>
        <topology evidence="1">Multi-pass membrane protein</topology>
    </subcellularLocation>
</comment>
<evidence type="ECO:0000256" key="5">
    <source>
        <dbReference type="ARBA" id="ARBA00022729"/>
    </source>
</evidence>
<organism evidence="12 13">
    <name type="scientific">Gemmatirosa kalamazoonensis</name>
    <dbReference type="NCBI Taxonomy" id="861299"/>
    <lineage>
        <taxon>Bacteria</taxon>
        <taxon>Pseudomonadati</taxon>
        <taxon>Gemmatimonadota</taxon>
        <taxon>Gemmatimonadia</taxon>
        <taxon>Gemmatimonadales</taxon>
        <taxon>Gemmatimonadaceae</taxon>
        <taxon>Gemmatirosa</taxon>
    </lineage>
</organism>
<evidence type="ECO:0000313" key="12">
    <source>
        <dbReference type="EMBL" id="AHG93466.1"/>
    </source>
</evidence>
<dbReference type="GO" id="GO:0015344">
    <property type="term" value="F:siderophore uptake transmembrane transporter activity"/>
    <property type="evidence" value="ECO:0007669"/>
    <property type="project" value="TreeGrafter"/>
</dbReference>
<dbReference type="Pfam" id="PF13620">
    <property type="entry name" value="CarboxypepD_reg"/>
    <property type="match status" value="1"/>
</dbReference>
<dbReference type="InterPro" id="IPR008969">
    <property type="entry name" value="CarboxyPept-like_regulatory"/>
</dbReference>
<dbReference type="GO" id="GO:0009279">
    <property type="term" value="C:cell outer membrane"/>
    <property type="evidence" value="ECO:0007669"/>
    <property type="project" value="UniProtKB-SubCell"/>
</dbReference>
<geneLocation type="plasmid" evidence="12 13">
    <name>2</name>
</geneLocation>
<evidence type="ECO:0000256" key="8">
    <source>
        <dbReference type="SAM" id="MobiDB-lite"/>
    </source>
</evidence>
<feature type="domain" description="TonB-dependent receptor plug" evidence="10">
    <location>
        <begin position="160"/>
        <end position="241"/>
    </location>
</feature>
<dbReference type="SUPFAM" id="SSF56935">
    <property type="entry name" value="Porins"/>
    <property type="match status" value="1"/>
</dbReference>
<keyword evidence="2" id="KW-0813">Transport</keyword>
<dbReference type="GO" id="GO:0044718">
    <property type="term" value="P:siderophore transmembrane transport"/>
    <property type="evidence" value="ECO:0007669"/>
    <property type="project" value="TreeGrafter"/>
</dbReference>
<keyword evidence="5 9" id="KW-0732">Signal</keyword>
<feature type="domain" description="Outer membrane protein beta-barrel" evidence="11">
    <location>
        <begin position="403"/>
        <end position="799"/>
    </location>
</feature>
<feature type="region of interest" description="Disordered" evidence="8">
    <location>
        <begin position="22"/>
        <end position="44"/>
    </location>
</feature>
<dbReference type="InterPro" id="IPR037066">
    <property type="entry name" value="Plug_dom_sf"/>
</dbReference>
<dbReference type="InterPro" id="IPR036942">
    <property type="entry name" value="Beta-barrel_TonB_sf"/>
</dbReference>
<evidence type="ECO:0000259" key="10">
    <source>
        <dbReference type="Pfam" id="PF07715"/>
    </source>
</evidence>
<dbReference type="Proteomes" id="UP000019151">
    <property type="component" value="Plasmid 2"/>
</dbReference>
<dbReference type="AlphaFoldDB" id="W0RRX9"/>
<evidence type="ECO:0000259" key="11">
    <source>
        <dbReference type="Pfam" id="PF14905"/>
    </source>
</evidence>
<dbReference type="HOGENOM" id="CLU_017617_0_0_0"/>
<dbReference type="Gene3D" id="2.40.170.20">
    <property type="entry name" value="TonB-dependent receptor, beta-barrel domain"/>
    <property type="match status" value="1"/>
</dbReference>
<protein>
    <submittedName>
        <fullName evidence="12">TonB-dependent receptor</fullName>
    </submittedName>
</protein>
<keyword evidence="3" id="KW-1134">Transmembrane beta strand</keyword>
<dbReference type="InterPro" id="IPR041700">
    <property type="entry name" value="OMP_b-brl_3"/>
</dbReference>
<accession>W0RRX9</accession>
<evidence type="ECO:0000256" key="4">
    <source>
        <dbReference type="ARBA" id="ARBA00022692"/>
    </source>
</evidence>
<dbReference type="InterPro" id="IPR039426">
    <property type="entry name" value="TonB-dep_rcpt-like"/>
</dbReference>
<evidence type="ECO:0000256" key="6">
    <source>
        <dbReference type="ARBA" id="ARBA00023136"/>
    </source>
</evidence>
<evidence type="ECO:0000256" key="7">
    <source>
        <dbReference type="ARBA" id="ARBA00023237"/>
    </source>
</evidence>
<dbReference type="OrthoDB" id="606851at2"/>
<evidence type="ECO:0000256" key="1">
    <source>
        <dbReference type="ARBA" id="ARBA00004571"/>
    </source>
</evidence>
<dbReference type="InParanoid" id="W0RRX9"/>
<dbReference type="EMBL" id="CP007130">
    <property type="protein sequence ID" value="AHG93466.1"/>
    <property type="molecule type" value="Genomic_DNA"/>
</dbReference>
<feature type="compositionally biased region" description="Low complexity" evidence="8">
    <location>
        <begin position="22"/>
        <end position="34"/>
    </location>
</feature>
<dbReference type="Gene3D" id="2.170.130.10">
    <property type="entry name" value="TonB-dependent receptor, plug domain"/>
    <property type="match status" value="1"/>
</dbReference>
<evidence type="ECO:0000256" key="2">
    <source>
        <dbReference type="ARBA" id="ARBA00022448"/>
    </source>
</evidence>
<keyword evidence="13" id="KW-1185">Reference proteome</keyword>
<dbReference type="Pfam" id="PF07715">
    <property type="entry name" value="Plug"/>
    <property type="match status" value="1"/>
</dbReference>
<gene>
    <name evidence="12" type="ORF">J421_5931</name>
</gene>
<dbReference type="RefSeq" id="WP_025414770.1">
    <property type="nucleotide sequence ID" value="NZ_CP007130.1"/>
</dbReference>
<feature type="signal peptide" evidence="9">
    <location>
        <begin position="1"/>
        <end position="25"/>
    </location>
</feature>
<feature type="chain" id="PRO_5004795895" evidence="9">
    <location>
        <begin position="26"/>
        <end position="827"/>
    </location>
</feature>
<dbReference type="PATRIC" id="fig|861299.3.peg.5981"/>
<dbReference type="PANTHER" id="PTHR30069">
    <property type="entry name" value="TONB-DEPENDENT OUTER MEMBRANE RECEPTOR"/>
    <property type="match status" value="1"/>
</dbReference>
<evidence type="ECO:0000256" key="9">
    <source>
        <dbReference type="SAM" id="SignalP"/>
    </source>
</evidence>
<dbReference type="SUPFAM" id="SSF49464">
    <property type="entry name" value="Carboxypeptidase regulatory domain-like"/>
    <property type="match status" value="1"/>
</dbReference>
<sequence length="827" mass="89561">MPQPRLLAAALLASSLALRPGTAAAQTPAPSGGTPPAGPPPSFEIRGRIVDTANTPIPQASVTLRLKANGLTVAGALAGRDGAFRITGLRPGRFSIRVAYIGYAPVIQDVTLPPTTPVLDLGVAKLAPVAVTLSGVTVKEERAAVVTEPDRNAYRAKDLAPGAANASELLEHVPSVQVDMDGKVSLRGNENVVVQINGRPTPMRGAQLAAYLKTLSANVIDRIEVIPNPSAKYDPEGMAGIINVALKSNVDLGLSGAVNTAVSDADRYNGSGNLGYQSGPWSTFVGVGLVSDHRTAVGVNDRERFDATNALQSITGQDILLRPRQRGQNLNATVDYKLSPRDVLSNALILSHRGSGEASTTTQTLLSGAGATLDQYVRPREADATGTMFDYDVALKRTLAPRVHEISTELRFNRSHDEDANDERRLSGTSYRDGKIERNDAVTQQLTAQVDYLKAFAKRRTKLEAGWKSNVRWIDRDYAVTVDPTGTGTWAPSPLSNVLAFDEGVHAVYAVLSQGVKKWDLQAGLRGEYANRTFSLATQRYPYDYASLFPSAVASYTLAPNTTLKSSYSRRIRRPGTQELNPFPNYFDADNVFFGNPDLRPEYTDAMELGLTKTGSKGMLQISPFYRRTTNIIRIDINTTDTLDTREVTSISFRNLAHSDSWGSDLTGQLRLSPRFTALTNFGLFKQVTDGGSTSAVGSNAIGWMGRINVTSEVTRTLTIQAAYNYRAPLKIERGEYGAQQVANVALRRKIQGDRGAVLLRVADPFEMVRFRIKTSDGKVLQLTERNPQSRVVFLGYQYNFGRPPRVRQVTPEQTGGGSVGFGTPGS</sequence>
<evidence type="ECO:0000256" key="3">
    <source>
        <dbReference type="ARBA" id="ARBA00022452"/>
    </source>
</evidence>
<dbReference type="InterPro" id="IPR012910">
    <property type="entry name" value="Plug_dom"/>
</dbReference>
<dbReference type="Gene3D" id="2.60.40.1120">
    <property type="entry name" value="Carboxypeptidase-like, regulatory domain"/>
    <property type="match status" value="1"/>
</dbReference>
<dbReference type="KEGG" id="gba:J421_5931"/>
<keyword evidence="12" id="KW-0614">Plasmid</keyword>
<dbReference type="Pfam" id="PF14905">
    <property type="entry name" value="OMP_b-brl_3"/>
    <property type="match status" value="1"/>
</dbReference>
<keyword evidence="7" id="KW-0998">Cell outer membrane</keyword>
<keyword evidence="6" id="KW-0472">Membrane</keyword>
<keyword evidence="4" id="KW-0812">Transmembrane</keyword>
<dbReference type="PANTHER" id="PTHR30069:SF29">
    <property type="entry name" value="HEMOGLOBIN AND HEMOGLOBIN-HAPTOGLOBIN-BINDING PROTEIN 1-RELATED"/>
    <property type="match status" value="1"/>
</dbReference>
<evidence type="ECO:0000313" key="13">
    <source>
        <dbReference type="Proteomes" id="UP000019151"/>
    </source>
</evidence>
<dbReference type="eggNOG" id="COG1629">
    <property type="taxonomic scope" value="Bacteria"/>
</dbReference>
<name>W0RRX9_9BACT</name>
<reference evidence="12 13" key="1">
    <citation type="journal article" date="2014" name="Genome Announc.">
        <title>Genome Sequence and Methylome of Soil Bacterium Gemmatirosa kalamazoonensis KBS708T, a Member of the Rarely Cultivated Gemmatimonadetes Phylum.</title>
        <authorList>
            <person name="Debruyn J.M."/>
            <person name="Radosevich M."/>
            <person name="Wommack K.E."/>
            <person name="Polson S.W."/>
            <person name="Hauser L.J."/>
            <person name="Fawaz M.N."/>
            <person name="Korlach J."/>
            <person name="Tsai Y.C."/>
        </authorList>
    </citation>
    <scope>NUCLEOTIDE SEQUENCE [LARGE SCALE GENOMIC DNA]</scope>
    <source>
        <strain evidence="12 13">KBS708</strain>
        <plasmid evidence="13">Plasmid 2</plasmid>
    </source>
</reference>
<keyword evidence="12" id="KW-0675">Receptor</keyword>